<reference evidence="3" key="1">
    <citation type="submission" date="2025-08" db="UniProtKB">
        <authorList>
            <consortium name="RefSeq"/>
        </authorList>
    </citation>
    <scope>IDENTIFICATION</scope>
    <source>
        <tissue evidence="3">Gonads</tissue>
    </source>
</reference>
<dbReference type="PANTHER" id="PTHR31701:SF2">
    <property type="entry name" value="ENDOPLASMIC RETICULUM MEMBRANE-ASSOCIATED RNA DEGRADATION PROTEIN"/>
    <property type="match status" value="1"/>
</dbReference>
<keyword evidence="2" id="KW-1185">Reference proteome</keyword>
<feature type="domain" description="DUF4209" evidence="1">
    <location>
        <begin position="127"/>
        <end position="207"/>
    </location>
</feature>
<dbReference type="PANTHER" id="PTHR31701">
    <property type="entry name" value="ENDOPLASMIC RETICULUM MEMBRANE-ASSOCIATED RNA DEGRADATION PROTEIN"/>
    <property type="match status" value="1"/>
</dbReference>
<protein>
    <submittedName>
        <fullName evidence="3">Endoplasmic reticulum membrane-associated RNA degradation protein</fullName>
    </submittedName>
</protein>
<accession>A0A1S3HLU3</accession>
<dbReference type="Proteomes" id="UP000085678">
    <property type="component" value="Unplaced"/>
</dbReference>
<evidence type="ECO:0000313" key="2">
    <source>
        <dbReference type="Proteomes" id="UP000085678"/>
    </source>
</evidence>
<dbReference type="KEGG" id="lak:106156329"/>
<evidence type="ECO:0000259" key="1">
    <source>
        <dbReference type="Pfam" id="PF13910"/>
    </source>
</evidence>
<dbReference type="InterPro" id="IPR025209">
    <property type="entry name" value="DUF4209"/>
</dbReference>
<proteinExistence type="predicted"/>
<dbReference type="OrthoDB" id="6282368at2759"/>
<dbReference type="InParanoid" id="A0A1S3HLU3"/>
<dbReference type="GeneID" id="106156329"/>
<organism evidence="2 3">
    <name type="scientific">Lingula anatina</name>
    <name type="common">Brachiopod</name>
    <name type="synonym">Lingula unguis</name>
    <dbReference type="NCBI Taxonomy" id="7574"/>
    <lineage>
        <taxon>Eukaryota</taxon>
        <taxon>Metazoa</taxon>
        <taxon>Spiralia</taxon>
        <taxon>Lophotrochozoa</taxon>
        <taxon>Brachiopoda</taxon>
        <taxon>Linguliformea</taxon>
        <taxon>Lingulata</taxon>
        <taxon>Lingulida</taxon>
        <taxon>Linguloidea</taxon>
        <taxon>Lingulidae</taxon>
        <taxon>Lingula</taxon>
    </lineage>
</organism>
<dbReference type="InterPro" id="IPR039635">
    <property type="entry name" value="ERMARD"/>
</dbReference>
<dbReference type="Pfam" id="PF13910">
    <property type="entry name" value="DUF4209"/>
    <property type="match status" value="1"/>
</dbReference>
<sequence>MADSVTSFLSPHVRHILSCGDNTDSREDTPSLLLQNGLLCWMSIENHLPDGADSPDYFTSCVQCLAGVFRRVEEELTSWTEGHWRERVGNNLTWTGCPQVFLRSFEVLQSRTSTSAAVSLLMTTSALERALGDIFLLKGKQCPSMLKELLVSEELKNLLGGTAIKLLRILIGPPVSLNLRNVLWHGFAVPDEVPRCYAYFLVNLIPNLGQLLQERSVEAESIPHRVDVTFPQVEDWDIFPDITIKDCAVLEDLFNTSEFVPTPMLPYWADILESFNSQRYGEAVMVLLPQLEHCLRCLFARVNQCPERILTAESTTLYTTVDEMLAKSLPGGSENQLRYTLGDQYMDILFDVLIYPEGPRVRDRISHGEASILGISYKLANHLLSVCTALCLKVLAEAERSKYLEHPFIHDIHVAVEGYVSQCHPISGLRKEIQSLCDKLSEWKTFPKPDPDQIEMSKSWGDYIQPNEKQLTCVSGLPPIKDFQPWLTSCNLPERFLFPFEDVSPMLKDILKRKISTLYWGQDSRDTLNCDKETRPMTEMELVGLLRRIAVQATAVSTNIYEVMSTRYQQWIIRELRSRQRKNYIRLLESIPTLSVGLRLVAMVITVWLLNLDAFNLLGSSEQLHMARHLKSVLQCCENLTSNCNIEKNRWEESCILVQDLAWQVLEKKNLVYTFL</sequence>
<dbReference type="AlphaFoldDB" id="A0A1S3HLU3"/>
<name>A0A1S3HLU3_LINAN</name>
<evidence type="ECO:0000313" key="3">
    <source>
        <dbReference type="RefSeq" id="XP_013386987.1"/>
    </source>
</evidence>
<dbReference type="RefSeq" id="XP_013386987.1">
    <property type="nucleotide sequence ID" value="XM_013531533.2"/>
</dbReference>
<gene>
    <name evidence="3" type="primary">LOC106156329</name>
</gene>
<dbReference type="STRING" id="7574.A0A1S3HLU3"/>